<accession>A0A1T4M912</accession>
<dbReference type="GO" id="GO:0003677">
    <property type="term" value="F:DNA binding"/>
    <property type="evidence" value="ECO:0007669"/>
    <property type="project" value="UniProtKB-KW"/>
</dbReference>
<gene>
    <name evidence="5" type="ORF">SAMN04488132_103242</name>
</gene>
<evidence type="ECO:0000256" key="1">
    <source>
        <dbReference type="ARBA" id="ARBA00023015"/>
    </source>
</evidence>
<keyword evidence="1" id="KW-0805">Transcription regulation</keyword>
<evidence type="ECO:0000313" key="6">
    <source>
        <dbReference type="Proteomes" id="UP000190888"/>
    </source>
</evidence>
<organism evidence="5 6">
    <name type="scientific">Sediminibacterium ginsengisoli</name>
    <dbReference type="NCBI Taxonomy" id="413434"/>
    <lineage>
        <taxon>Bacteria</taxon>
        <taxon>Pseudomonadati</taxon>
        <taxon>Bacteroidota</taxon>
        <taxon>Chitinophagia</taxon>
        <taxon>Chitinophagales</taxon>
        <taxon>Chitinophagaceae</taxon>
        <taxon>Sediminibacterium</taxon>
    </lineage>
</organism>
<reference evidence="5 6" key="1">
    <citation type="submission" date="2017-02" db="EMBL/GenBank/DDBJ databases">
        <authorList>
            <person name="Peterson S.W."/>
        </authorList>
    </citation>
    <scope>NUCLEOTIDE SEQUENCE [LARGE SCALE GENOMIC DNA]</scope>
    <source>
        <strain evidence="5 6">DSM 22335</strain>
    </source>
</reference>
<sequence length="114" mass="13110">MIAAIEAGEFKGVTCPVDLCIEFIKGKRKAAILLQIAGGCNRYSELKKEIKIHKRVLARQLRELQEDKLITKTTIREKPLHIEYSLTDLGLKLSVLIKDMFRWSMDYCEAITKE</sequence>
<dbReference type="STRING" id="413434.SAMN04488132_103242"/>
<dbReference type="OrthoDB" id="8231503at2"/>
<keyword evidence="6" id="KW-1185">Reference proteome</keyword>
<dbReference type="InterPro" id="IPR036388">
    <property type="entry name" value="WH-like_DNA-bd_sf"/>
</dbReference>
<evidence type="ECO:0000256" key="2">
    <source>
        <dbReference type="ARBA" id="ARBA00023125"/>
    </source>
</evidence>
<dbReference type="Proteomes" id="UP000190888">
    <property type="component" value="Unassembled WGS sequence"/>
</dbReference>
<feature type="domain" description="HTH hxlR-type" evidence="4">
    <location>
        <begin position="15"/>
        <end position="112"/>
    </location>
</feature>
<evidence type="ECO:0000256" key="3">
    <source>
        <dbReference type="ARBA" id="ARBA00023163"/>
    </source>
</evidence>
<dbReference type="Pfam" id="PF01638">
    <property type="entry name" value="HxlR"/>
    <property type="match status" value="1"/>
</dbReference>
<dbReference type="InterPro" id="IPR002577">
    <property type="entry name" value="HTH_HxlR"/>
</dbReference>
<dbReference type="AlphaFoldDB" id="A0A1T4M912"/>
<name>A0A1T4M912_9BACT</name>
<protein>
    <submittedName>
        <fullName evidence="5">DNA-binding transcriptional regulator, HxlR family</fullName>
    </submittedName>
</protein>
<dbReference type="RefSeq" id="WP_078830729.1">
    <property type="nucleotide sequence ID" value="NZ_FUWH01000003.1"/>
</dbReference>
<keyword evidence="2 5" id="KW-0238">DNA-binding</keyword>
<dbReference type="InterPro" id="IPR036390">
    <property type="entry name" value="WH_DNA-bd_sf"/>
</dbReference>
<evidence type="ECO:0000313" key="5">
    <source>
        <dbReference type="EMBL" id="SJZ63278.1"/>
    </source>
</evidence>
<dbReference type="SUPFAM" id="SSF46785">
    <property type="entry name" value="Winged helix' DNA-binding domain"/>
    <property type="match status" value="1"/>
</dbReference>
<proteinExistence type="predicted"/>
<dbReference type="PANTHER" id="PTHR33204">
    <property type="entry name" value="TRANSCRIPTIONAL REGULATOR, MARR FAMILY"/>
    <property type="match status" value="1"/>
</dbReference>
<dbReference type="EMBL" id="FUWH01000003">
    <property type="protein sequence ID" value="SJZ63278.1"/>
    <property type="molecule type" value="Genomic_DNA"/>
</dbReference>
<keyword evidence="3" id="KW-0804">Transcription</keyword>
<dbReference type="Gene3D" id="1.10.10.10">
    <property type="entry name" value="Winged helix-like DNA-binding domain superfamily/Winged helix DNA-binding domain"/>
    <property type="match status" value="1"/>
</dbReference>
<evidence type="ECO:0000259" key="4">
    <source>
        <dbReference type="PROSITE" id="PS51118"/>
    </source>
</evidence>
<dbReference type="PROSITE" id="PS51118">
    <property type="entry name" value="HTH_HXLR"/>
    <property type="match status" value="1"/>
</dbReference>